<feature type="compositionally biased region" description="Polar residues" evidence="1">
    <location>
        <begin position="122"/>
        <end position="137"/>
    </location>
</feature>
<reference evidence="2 3" key="1">
    <citation type="submission" date="2019-02" db="EMBL/GenBank/DDBJ databases">
        <title>Genome sequencing of the rare red list fungi Phellinidium pouzarii.</title>
        <authorList>
            <person name="Buettner E."/>
            <person name="Kellner H."/>
        </authorList>
    </citation>
    <scope>NUCLEOTIDE SEQUENCE [LARGE SCALE GENOMIC DNA]</scope>
    <source>
        <strain evidence="2 3">DSM 108285</strain>
    </source>
</reference>
<dbReference type="Gene3D" id="3.30.70.330">
    <property type="match status" value="1"/>
</dbReference>
<dbReference type="AlphaFoldDB" id="A0A4S4LE63"/>
<feature type="region of interest" description="Disordered" evidence="1">
    <location>
        <begin position="105"/>
        <end position="189"/>
    </location>
</feature>
<proteinExistence type="predicted"/>
<dbReference type="EMBL" id="SGPK01000043">
    <property type="protein sequence ID" value="THH10156.1"/>
    <property type="molecule type" value="Genomic_DNA"/>
</dbReference>
<feature type="compositionally biased region" description="Low complexity" evidence="1">
    <location>
        <begin position="179"/>
        <end position="189"/>
    </location>
</feature>
<comment type="caution">
    <text evidence="2">The sequence shown here is derived from an EMBL/GenBank/DDBJ whole genome shotgun (WGS) entry which is preliminary data.</text>
</comment>
<evidence type="ECO:0000313" key="3">
    <source>
        <dbReference type="Proteomes" id="UP000308199"/>
    </source>
</evidence>
<dbReference type="OrthoDB" id="5418203at2759"/>
<organism evidence="2 3">
    <name type="scientific">Phellinidium pouzarii</name>
    <dbReference type="NCBI Taxonomy" id="167371"/>
    <lineage>
        <taxon>Eukaryota</taxon>
        <taxon>Fungi</taxon>
        <taxon>Dikarya</taxon>
        <taxon>Basidiomycota</taxon>
        <taxon>Agaricomycotina</taxon>
        <taxon>Agaricomycetes</taxon>
        <taxon>Hymenochaetales</taxon>
        <taxon>Hymenochaetaceae</taxon>
        <taxon>Phellinidium</taxon>
    </lineage>
</organism>
<feature type="region of interest" description="Disordered" evidence="1">
    <location>
        <begin position="232"/>
        <end position="253"/>
    </location>
</feature>
<dbReference type="Proteomes" id="UP000308199">
    <property type="component" value="Unassembled WGS sequence"/>
</dbReference>
<dbReference type="GO" id="GO:0003729">
    <property type="term" value="F:mRNA binding"/>
    <property type="evidence" value="ECO:0007669"/>
    <property type="project" value="InterPro"/>
</dbReference>
<accession>A0A4S4LE63</accession>
<evidence type="ECO:0000313" key="2">
    <source>
        <dbReference type="EMBL" id="THH10156.1"/>
    </source>
</evidence>
<keyword evidence="3" id="KW-1185">Reference proteome</keyword>
<protein>
    <submittedName>
        <fullName evidence="2">Uncharacterized protein</fullName>
    </submittedName>
</protein>
<dbReference type="InterPro" id="IPR012677">
    <property type="entry name" value="Nucleotide-bd_a/b_plait_sf"/>
</dbReference>
<dbReference type="GO" id="GO:0000340">
    <property type="term" value="F:RNA 7-methylguanosine cap binding"/>
    <property type="evidence" value="ECO:0007669"/>
    <property type="project" value="InterPro"/>
</dbReference>
<gene>
    <name evidence="2" type="ORF">EW145_g1516</name>
</gene>
<sequence>MSAQLAPLSASVTRILSLTGFPKELKTKDIQAAFSEWENVAGGFRIKWIDDTSLMIVFNDAGIAKRAYLRALCSPPPSIFDISPMASIRPYDGPDAQFIIQNVNSRHQSSASRGHNARPSVSAPNGHSRMASTSMRNNGHIKHANGNGTIPEHPVVSVNTDGIPQYGREPSPTLPSVPSHPTLSSMISSSTSFGEETILNDPAILAASAAETSGGSAPRIGDPGKRMLGAALGVRHPGLGPRSMSGGGAAGGADQTLMREVQKAMCGLAVSD</sequence>
<dbReference type="Pfam" id="PF10309">
    <property type="entry name" value="NCBP3"/>
    <property type="match status" value="1"/>
</dbReference>
<evidence type="ECO:0000256" key="1">
    <source>
        <dbReference type="SAM" id="MobiDB-lite"/>
    </source>
</evidence>
<dbReference type="InterPro" id="IPR019416">
    <property type="entry name" value="NCBP3"/>
</dbReference>
<name>A0A4S4LE63_9AGAM</name>